<dbReference type="AlphaFoldDB" id="A0A016T375"/>
<name>A0A016T375_9BILA</name>
<evidence type="ECO:0000313" key="1">
    <source>
        <dbReference type="EMBL" id="EYB97137.1"/>
    </source>
</evidence>
<organism evidence="1 2">
    <name type="scientific">Ancylostoma ceylanicum</name>
    <dbReference type="NCBI Taxonomy" id="53326"/>
    <lineage>
        <taxon>Eukaryota</taxon>
        <taxon>Metazoa</taxon>
        <taxon>Ecdysozoa</taxon>
        <taxon>Nematoda</taxon>
        <taxon>Chromadorea</taxon>
        <taxon>Rhabditida</taxon>
        <taxon>Rhabditina</taxon>
        <taxon>Rhabditomorpha</taxon>
        <taxon>Strongyloidea</taxon>
        <taxon>Ancylostomatidae</taxon>
        <taxon>Ancylostomatinae</taxon>
        <taxon>Ancylostoma</taxon>
    </lineage>
</organism>
<gene>
    <name evidence="1" type="primary">Acey_s0143.g2412</name>
    <name evidence="1" type="ORF">Y032_0143g2412</name>
</gene>
<dbReference type="EMBL" id="JARK01001479">
    <property type="protein sequence ID" value="EYB97137.1"/>
    <property type="molecule type" value="Genomic_DNA"/>
</dbReference>
<keyword evidence="2" id="KW-1185">Reference proteome</keyword>
<proteinExistence type="predicted"/>
<dbReference type="Proteomes" id="UP000024635">
    <property type="component" value="Unassembled WGS sequence"/>
</dbReference>
<accession>A0A016T375</accession>
<comment type="caution">
    <text evidence="1">The sequence shown here is derived from an EMBL/GenBank/DDBJ whole genome shotgun (WGS) entry which is preliminary data.</text>
</comment>
<protein>
    <submittedName>
        <fullName evidence="1">Uncharacterized protein</fullName>
    </submittedName>
</protein>
<evidence type="ECO:0000313" key="2">
    <source>
        <dbReference type="Proteomes" id="UP000024635"/>
    </source>
</evidence>
<sequence length="72" mass="8132">MYDKDKDSRLAAMRGCGRANKCVTTSSDEGDYARMSSYNNLAPLLTLFKTTIYIFFDPEFLGLRMVFFGNGV</sequence>
<reference evidence="2" key="1">
    <citation type="journal article" date="2015" name="Nat. Genet.">
        <title>The genome and transcriptome of the zoonotic hookworm Ancylostoma ceylanicum identify infection-specific gene families.</title>
        <authorList>
            <person name="Schwarz E.M."/>
            <person name="Hu Y."/>
            <person name="Antoshechkin I."/>
            <person name="Miller M.M."/>
            <person name="Sternberg P.W."/>
            <person name="Aroian R.V."/>
        </authorList>
    </citation>
    <scope>NUCLEOTIDE SEQUENCE</scope>
    <source>
        <strain evidence="2">HY135</strain>
    </source>
</reference>